<dbReference type="Gene3D" id="3.30.40.10">
    <property type="entry name" value="Zinc/RING finger domain, C3HC4 (zinc finger)"/>
    <property type="match status" value="1"/>
</dbReference>
<feature type="non-terminal residue" evidence="1">
    <location>
        <position position="40"/>
    </location>
</feature>
<evidence type="ECO:0000313" key="1">
    <source>
        <dbReference type="EMBL" id="MCH90628.1"/>
    </source>
</evidence>
<dbReference type="InterPro" id="IPR033489">
    <property type="entry name" value="RBBP6"/>
</dbReference>
<reference evidence="1 2" key="1">
    <citation type="journal article" date="2018" name="Front. Plant Sci.">
        <title>Red Clover (Trifolium pratense) and Zigzag Clover (T. medium) - A Picture of Genomic Similarities and Differences.</title>
        <authorList>
            <person name="Dluhosova J."/>
            <person name="Istvanek J."/>
            <person name="Nedelnik J."/>
            <person name="Repkova J."/>
        </authorList>
    </citation>
    <scope>NUCLEOTIDE SEQUENCE [LARGE SCALE GENOMIC DNA]</scope>
    <source>
        <strain evidence="2">cv. 10/8</strain>
        <tissue evidence="1">Leaf</tissue>
    </source>
</reference>
<keyword evidence="2" id="KW-1185">Reference proteome</keyword>
<evidence type="ECO:0000313" key="2">
    <source>
        <dbReference type="Proteomes" id="UP000265520"/>
    </source>
</evidence>
<organism evidence="1 2">
    <name type="scientific">Trifolium medium</name>
    <dbReference type="NCBI Taxonomy" id="97028"/>
    <lineage>
        <taxon>Eukaryota</taxon>
        <taxon>Viridiplantae</taxon>
        <taxon>Streptophyta</taxon>
        <taxon>Embryophyta</taxon>
        <taxon>Tracheophyta</taxon>
        <taxon>Spermatophyta</taxon>
        <taxon>Magnoliopsida</taxon>
        <taxon>eudicotyledons</taxon>
        <taxon>Gunneridae</taxon>
        <taxon>Pentapetalae</taxon>
        <taxon>rosids</taxon>
        <taxon>fabids</taxon>
        <taxon>Fabales</taxon>
        <taxon>Fabaceae</taxon>
        <taxon>Papilionoideae</taxon>
        <taxon>50 kb inversion clade</taxon>
        <taxon>NPAAA clade</taxon>
        <taxon>Hologalegina</taxon>
        <taxon>IRL clade</taxon>
        <taxon>Trifolieae</taxon>
        <taxon>Trifolium</taxon>
    </lineage>
</organism>
<dbReference type="Proteomes" id="UP000265520">
    <property type="component" value="Unassembled WGS sequence"/>
</dbReference>
<dbReference type="EMBL" id="LXQA010018725">
    <property type="protein sequence ID" value="MCH90628.1"/>
    <property type="molecule type" value="Genomic_DNA"/>
</dbReference>
<dbReference type="PANTHER" id="PTHR15439:SF0">
    <property type="entry name" value="CELL DIVISION CYCLE AND APOPTOSIS REGULATOR PROTEIN 1-RELATED"/>
    <property type="match status" value="1"/>
</dbReference>
<dbReference type="SUPFAM" id="SSF57850">
    <property type="entry name" value="RING/U-box"/>
    <property type="match status" value="1"/>
</dbReference>
<sequence length="40" mass="4389">MPSTRSVGDLPPELHCPLCSNVMKDAVLTSKCCFKSFCDK</sequence>
<proteinExistence type="predicted"/>
<dbReference type="GO" id="GO:0005634">
    <property type="term" value="C:nucleus"/>
    <property type="evidence" value="ECO:0007669"/>
    <property type="project" value="TreeGrafter"/>
</dbReference>
<dbReference type="PANTHER" id="PTHR15439">
    <property type="entry name" value="RETINOBLASTOMA-BINDING PROTEIN 6"/>
    <property type="match status" value="1"/>
</dbReference>
<gene>
    <name evidence="1" type="ORF">A2U01_0011548</name>
</gene>
<dbReference type="GO" id="GO:0061630">
    <property type="term" value="F:ubiquitin protein ligase activity"/>
    <property type="evidence" value="ECO:0007669"/>
    <property type="project" value="InterPro"/>
</dbReference>
<name>A0A392MVB0_9FABA</name>
<dbReference type="GO" id="GO:0006511">
    <property type="term" value="P:ubiquitin-dependent protein catabolic process"/>
    <property type="evidence" value="ECO:0007669"/>
    <property type="project" value="TreeGrafter"/>
</dbReference>
<dbReference type="AlphaFoldDB" id="A0A392MVB0"/>
<accession>A0A392MVB0</accession>
<protein>
    <submittedName>
        <fullName evidence="1">E3 ubiquitin-protein ligase RBBP6-like</fullName>
    </submittedName>
</protein>
<comment type="caution">
    <text evidence="1">The sequence shown here is derived from an EMBL/GenBank/DDBJ whole genome shotgun (WGS) entry which is preliminary data.</text>
</comment>
<dbReference type="InterPro" id="IPR013083">
    <property type="entry name" value="Znf_RING/FYVE/PHD"/>
</dbReference>
<dbReference type="GO" id="GO:0006397">
    <property type="term" value="P:mRNA processing"/>
    <property type="evidence" value="ECO:0007669"/>
    <property type="project" value="InterPro"/>
</dbReference>
<dbReference type="GO" id="GO:0016567">
    <property type="term" value="P:protein ubiquitination"/>
    <property type="evidence" value="ECO:0007669"/>
    <property type="project" value="InterPro"/>
</dbReference>